<reference evidence="2 3" key="1">
    <citation type="journal article" date="2019" name="Sci. Rep.">
        <title>A high-quality genome of Eragrostis curvula grass provides insights into Poaceae evolution and supports new strategies to enhance forage quality.</title>
        <authorList>
            <person name="Carballo J."/>
            <person name="Santos B.A.C.M."/>
            <person name="Zappacosta D."/>
            <person name="Garbus I."/>
            <person name="Selva J.P."/>
            <person name="Gallo C.A."/>
            <person name="Diaz A."/>
            <person name="Albertini E."/>
            <person name="Caccamo M."/>
            <person name="Echenique V."/>
        </authorList>
    </citation>
    <scope>NUCLEOTIDE SEQUENCE [LARGE SCALE GENOMIC DNA]</scope>
    <source>
        <strain evidence="3">cv. Victoria</strain>
        <tissue evidence="2">Leaf</tissue>
    </source>
</reference>
<feature type="compositionally biased region" description="Basic and acidic residues" evidence="1">
    <location>
        <begin position="1"/>
        <end position="11"/>
    </location>
</feature>
<evidence type="ECO:0000256" key="1">
    <source>
        <dbReference type="SAM" id="MobiDB-lite"/>
    </source>
</evidence>
<evidence type="ECO:0000313" key="2">
    <source>
        <dbReference type="EMBL" id="TVU06497.1"/>
    </source>
</evidence>
<sequence>MQRRMDGDFLHEPLPSLRQAPTSLVGGGPPHDSHQPSVFPAAFFITSTRHEVDTMKPARPTPKIRSMSKDHCPESVGLDIPNGEFDLL</sequence>
<dbReference type="AlphaFoldDB" id="A0A5J9T5I7"/>
<comment type="caution">
    <text evidence="2">The sequence shown here is derived from an EMBL/GenBank/DDBJ whole genome shotgun (WGS) entry which is preliminary data.</text>
</comment>
<dbReference type="Gramene" id="TVU06497">
    <property type="protein sequence ID" value="TVU06497"/>
    <property type="gene ID" value="EJB05_49717"/>
</dbReference>
<accession>A0A5J9T5I7</accession>
<dbReference type="EMBL" id="RWGY01000051">
    <property type="protein sequence ID" value="TVU06497.1"/>
    <property type="molecule type" value="Genomic_DNA"/>
</dbReference>
<keyword evidence="3" id="KW-1185">Reference proteome</keyword>
<protein>
    <submittedName>
        <fullName evidence="2">Uncharacterized protein</fullName>
    </submittedName>
</protein>
<gene>
    <name evidence="2" type="ORF">EJB05_49717</name>
</gene>
<feature type="region of interest" description="Disordered" evidence="1">
    <location>
        <begin position="1"/>
        <end position="37"/>
    </location>
</feature>
<feature type="region of interest" description="Disordered" evidence="1">
    <location>
        <begin position="53"/>
        <end position="88"/>
    </location>
</feature>
<proteinExistence type="predicted"/>
<dbReference type="Proteomes" id="UP000324897">
    <property type="component" value="Unassembled WGS sequence"/>
</dbReference>
<organism evidence="2 3">
    <name type="scientific">Eragrostis curvula</name>
    <name type="common">weeping love grass</name>
    <dbReference type="NCBI Taxonomy" id="38414"/>
    <lineage>
        <taxon>Eukaryota</taxon>
        <taxon>Viridiplantae</taxon>
        <taxon>Streptophyta</taxon>
        <taxon>Embryophyta</taxon>
        <taxon>Tracheophyta</taxon>
        <taxon>Spermatophyta</taxon>
        <taxon>Magnoliopsida</taxon>
        <taxon>Liliopsida</taxon>
        <taxon>Poales</taxon>
        <taxon>Poaceae</taxon>
        <taxon>PACMAD clade</taxon>
        <taxon>Chloridoideae</taxon>
        <taxon>Eragrostideae</taxon>
        <taxon>Eragrostidinae</taxon>
        <taxon>Eragrostis</taxon>
    </lineage>
</organism>
<name>A0A5J9T5I7_9POAL</name>
<evidence type="ECO:0000313" key="3">
    <source>
        <dbReference type="Proteomes" id="UP000324897"/>
    </source>
</evidence>